<dbReference type="InterPro" id="IPR003886">
    <property type="entry name" value="NIDO_dom"/>
</dbReference>
<dbReference type="Proteomes" id="UP000016665">
    <property type="component" value="Unplaced"/>
</dbReference>
<dbReference type="SMART" id="SM00539">
    <property type="entry name" value="NIDO"/>
    <property type="match status" value="1"/>
</dbReference>
<keyword evidence="1" id="KW-0812">Transmembrane</keyword>
<feature type="transmembrane region" description="Helical" evidence="1">
    <location>
        <begin position="21"/>
        <end position="43"/>
    </location>
</feature>
<dbReference type="PANTHER" id="PTHR13802:SF59">
    <property type="entry name" value="SUSHI DOMAIN-CONTAINING PROTEIN 2"/>
    <property type="match status" value="1"/>
</dbReference>
<dbReference type="InterPro" id="IPR051495">
    <property type="entry name" value="Epithelial_Barrier/Signaling"/>
</dbReference>
<dbReference type="Ensembl" id="ENSFALT00000044024.1">
    <property type="protein sequence ID" value="ENSFALP00000018753.1"/>
    <property type="gene ID" value="ENSFALG00000027691.1"/>
</dbReference>
<evidence type="ECO:0000313" key="3">
    <source>
        <dbReference type="Ensembl" id="ENSFALP00000018753.1"/>
    </source>
</evidence>
<feature type="domain" description="NIDO" evidence="2">
    <location>
        <begin position="169"/>
        <end position="321"/>
    </location>
</feature>
<reference evidence="3" key="1">
    <citation type="submission" date="2025-08" db="UniProtKB">
        <authorList>
            <consortium name="Ensembl"/>
        </authorList>
    </citation>
    <scope>IDENTIFICATION</scope>
</reference>
<dbReference type="PROSITE" id="PS51220">
    <property type="entry name" value="NIDO"/>
    <property type="match status" value="1"/>
</dbReference>
<sequence>MVKMPHIHTALNTKFLEKVCAWCFDLFLFFCLGNFILLHHLFWGGMLVCLFEYSFFQVFLFFSVILGSRMLPSSVFFLLILGSMVDTKTSSEKGSLFYPYGSQQGDETNPKHDDGTSEEITLSVPFTFYGKTYKTAFVNNNGVISFNEPVKQYTPDPFPLADGSPFVAPYWADVDNVLGGDIFYRQTTDPALLEAISQDITQYFPKSPFTATWALVATWDHVAYYGSTSEKGNTFQAVLTTDSKMFYIILNYWDIQWTTGAASDGDAETGLGGTPAHAGFNSGDDTNFYNIPGSQTDAIINITTTSNVKVPGRWVFRVDDFQVTGVDPPQPNNNCWL</sequence>
<accession>A0A803V7P7</accession>
<evidence type="ECO:0000313" key="4">
    <source>
        <dbReference type="Proteomes" id="UP000016665"/>
    </source>
</evidence>
<proteinExistence type="predicted"/>
<dbReference type="AlphaFoldDB" id="A0A803V7P7"/>
<keyword evidence="4" id="KW-1185">Reference proteome</keyword>
<protein>
    <recommendedName>
        <fullName evidence="2">NIDO domain-containing protein</fullName>
    </recommendedName>
</protein>
<gene>
    <name evidence="3" type="primary">LOC101811496</name>
</gene>
<dbReference type="GeneTree" id="ENSGT00730000110943"/>
<evidence type="ECO:0000259" key="2">
    <source>
        <dbReference type="PROSITE" id="PS51220"/>
    </source>
</evidence>
<feature type="transmembrane region" description="Helical" evidence="1">
    <location>
        <begin position="55"/>
        <end position="81"/>
    </location>
</feature>
<organism evidence="3 4">
    <name type="scientific">Ficedula albicollis</name>
    <name type="common">Collared flycatcher</name>
    <name type="synonym">Muscicapa albicollis</name>
    <dbReference type="NCBI Taxonomy" id="59894"/>
    <lineage>
        <taxon>Eukaryota</taxon>
        <taxon>Metazoa</taxon>
        <taxon>Chordata</taxon>
        <taxon>Craniata</taxon>
        <taxon>Vertebrata</taxon>
        <taxon>Euteleostomi</taxon>
        <taxon>Archelosauria</taxon>
        <taxon>Archosauria</taxon>
        <taxon>Dinosauria</taxon>
        <taxon>Saurischia</taxon>
        <taxon>Theropoda</taxon>
        <taxon>Coelurosauria</taxon>
        <taxon>Aves</taxon>
        <taxon>Neognathae</taxon>
        <taxon>Neoaves</taxon>
        <taxon>Telluraves</taxon>
        <taxon>Australaves</taxon>
        <taxon>Passeriformes</taxon>
        <taxon>Muscicapidae</taxon>
        <taxon>Ficedula</taxon>
    </lineage>
</organism>
<keyword evidence="1" id="KW-0472">Membrane</keyword>
<keyword evidence="1" id="KW-1133">Transmembrane helix</keyword>
<name>A0A803V7P7_FICAL</name>
<dbReference type="PANTHER" id="PTHR13802">
    <property type="entry name" value="MUCIN 4-RELATED"/>
    <property type="match status" value="1"/>
</dbReference>
<dbReference type="GO" id="GO:0007160">
    <property type="term" value="P:cell-matrix adhesion"/>
    <property type="evidence" value="ECO:0007669"/>
    <property type="project" value="InterPro"/>
</dbReference>
<evidence type="ECO:0000256" key="1">
    <source>
        <dbReference type="SAM" id="Phobius"/>
    </source>
</evidence>
<dbReference type="Pfam" id="PF06119">
    <property type="entry name" value="NIDO"/>
    <property type="match status" value="1"/>
</dbReference>
<reference evidence="3" key="2">
    <citation type="submission" date="2025-09" db="UniProtKB">
        <authorList>
            <consortium name="Ensembl"/>
        </authorList>
    </citation>
    <scope>IDENTIFICATION</scope>
</reference>